<dbReference type="InterPro" id="IPR036291">
    <property type="entry name" value="NAD(P)-bd_dom_sf"/>
</dbReference>
<reference evidence="7" key="1">
    <citation type="submission" date="2019-06" db="EMBL/GenBank/DDBJ databases">
        <authorList>
            <person name="Broberg M."/>
        </authorList>
    </citation>
    <scope>NUCLEOTIDE SEQUENCE [LARGE SCALE GENOMIC DNA]</scope>
</reference>
<evidence type="ECO:0000256" key="3">
    <source>
        <dbReference type="SAM" id="MobiDB-lite"/>
    </source>
</evidence>
<dbReference type="OrthoDB" id="10263291at2759"/>
<dbReference type="PANTHER" id="PTHR11645:SF21">
    <property type="entry name" value="HYPOTHETICAL PYRROLINE-5-CARBOXYLATE REDUCTASE (EUROFUNG)"/>
    <property type="match status" value="1"/>
</dbReference>
<comment type="caution">
    <text evidence="6">The sequence shown here is derived from an EMBL/GenBank/DDBJ whole genome shotgun (WGS) entry which is preliminary data.</text>
</comment>
<dbReference type="AlphaFoldDB" id="A0A9N9Z6R7"/>
<dbReference type="PANTHER" id="PTHR11645">
    <property type="entry name" value="PYRROLINE-5-CARBOXYLATE REDUCTASE"/>
    <property type="match status" value="1"/>
</dbReference>
<evidence type="ECO:0000259" key="5">
    <source>
        <dbReference type="Pfam" id="PF14748"/>
    </source>
</evidence>
<dbReference type="InterPro" id="IPR008927">
    <property type="entry name" value="6-PGluconate_DH-like_C_sf"/>
</dbReference>
<organism evidence="6 7">
    <name type="scientific">Clonostachys solani</name>
    <dbReference type="NCBI Taxonomy" id="160281"/>
    <lineage>
        <taxon>Eukaryota</taxon>
        <taxon>Fungi</taxon>
        <taxon>Dikarya</taxon>
        <taxon>Ascomycota</taxon>
        <taxon>Pezizomycotina</taxon>
        <taxon>Sordariomycetes</taxon>
        <taxon>Hypocreomycetidae</taxon>
        <taxon>Hypocreales</taxon>
        <taxon>Bionectriaceae</taxon>
        <taxon>Clonostachys</taxon>
    </lineage>
</organism>
<sequence>MNSSPHKVAFLGCGNMGSAILLGLLDAFDEIKIGDDPTWNFTACTKTDQSAATLVEKLGRHAKQVQVLHEQNEKALAEADVVILGVKPYLAKGVLSKPGIGQALAGKLVISLMAGVSVDEVHGLILPAVKGSPSTATYVVKAIPTIAARYRQSMTLIERSSPPLPQHHEELVTSIFNFVGSVKVLEPELMDVGSVLVTSCLATLTVPLDGLLDGSVIEGMPRRDAMELMSQGIAGLGVLLKHGGHPAMLRESISSPRGVTIQTLLSVERENTRVTFTDALLRGTEHLQKMRSKAEARQSPEKDKTWEVFT</sequence>
<keyword evidence="7" id="KW-1185">Reference proteome</keyword>
<dbReference type="EMBL" id="CABFOC020000035">
    <property type="protein sequence ID" value="CAH0050385.1"/>
    <property type="molecule type" value="Genomic_DNA"/>
</dbReference>
<dbReference type="Pfam" id="PF14748">
    <property type="entry name" value="P5CR_dimer"/>
    <property type="match status" value="1"/>
</dbReference>
<dbReference type="HAMAP" id="MF_01925">
    <property type="entry name" value="P5C_reductase"/>
    <property type="match status" value="1"/>
</dbReference>
<evidence type="ECO:0000259" key="4">
    <source>
        <dbReference type="Pfam" id="PF03807"/>
    </source>
</evidence>
<proteinExistence type="inferred from homology"/>
<dbReference type="InterPro" id="IPR029036">
    <property type="entry name" value="P5CR_dimer"/>
</dbReference>
<feature type="binding site" evidence="2">
    <location>
        <begin position="11"/>
        <end position="16"/>
    </location>
    <ligand>
        <name>NADP(+)</name>
        <dbReference type="ChEBI" id="CHEBI:58349"/>
    </ligand>
</feature>
<accession>A0A9N9Z6R7</accession>
<dbReference type="PIRSF" id="PIRSF000193">
    <property type="entry name" value="Pyrrol-5-carb_rd"/>
    <property type="match status" value="1"/>
</dbReference>
<evidence type="ECO:0000313" key="7">
    <source>
        <dbReference type="Proteomes" id="UP000775872"/>
    </source>
</evidence>
<dbReference type="InterPro" id="IPR000304">
    <property type="entry name" value="Pyrroline-COOH_reductase"/>
</dbReference>
<dbReference type="Gene3D" id="3.40.50.720">
    <property type="entry name" value="NAD(P)-binding Rossmann-like Domain"/>
    <property type="match status" value="1"/>
</dbReference>
<dbReference type="Proteomes" id="UP000775872">
    <property type="component" value="Unassembled WGS sequence"/>
</dbReference>
<feature type="region of interest" description="Disordered" evidence="3">
    <location>
        <begin position="289"/>
        <end position="310"/>
    </location>
</feature>
<name>A0A9N9Z6R7_9HYPO</name>
<dbReference type="SUPFAM" id="SSF51735">
    <property type="entry name" value="NAD(P)-binding Rossmann-fold domains"/>
    <property type="match status" value="1"/>
</dbReference>
<comment type="similarity">
    <text evidence="1">Belongs to the pyrroline-5-carboxylate reductase family.</text>
</comment>
<protein>
    <recommendedName>
        <fullName evidence="8">Pyrroline-5-carboxylate reductase</fullName>
    </recommendedName>
</protein>
<dbReference type="GO" id="GO:0055129">
    <property type="term" value="P:L-proline biosynthetic process"/>
    <property type="evidence" value="ECO:0007669"/>
    <property type="project" value="TreeGrafter"/>
</dbReference>
<feature type="domain" description="Pyrroline-5-carboxylate reductase catalytic N-terminal" evidence="4">
    <location>
        <begin position="7"/>
        <end position="115"/>
    </location>
</feature>
<evidence type="ECO:0000256" key="1">
    <source>
        <dbReference type="ARBA" id="ARBA00005525"/>
    </source>
</evidence>
<feature type="binding site" evidence="2">
    <location>
        <position position="72"/>
    </location>
    <ligand>
        <name>NADPH</name>
        <dbReference type="ChEBI" id="CHEBI:57783"/>
    </ligand>
</feature>
<dbReference type="Gene3D" id="1.10.3730.10">
    <property type="entry name" value="ProC C-terminal domain-like"/>
    <property type="match status" value="1"/>
</dbReference>
<evidence type="ECO:0008006" key="8">
    <source>
        <dbReference type="Google" id="ProtNLM"/>
    </source>
</evidence>
<feature type="binding site" evidence="2">
    <location>
        <position position="45"/>
    </location>
    <ligand>
        <name>NADP(+)</name>
        <dbReference type="ChEBI" id="CHEBI:58349"/>
    </ligand>
</feature>
<dbReference type="SUPFAM" id="SSF48179">
    <property type="entry name" value="6-phosphogluconate dehydrogenase C-terminal domain-like"/>
    <property type="match status" value="1"/>
</dbReference>
<gene>
    <name evidence="6" type="ORF">CSOL1703_00002357</name>
</gene>
<dbReference type="InterPro" id="IPR028939">
    <property type="entry name" value="P5C_Rdtase_cat_N"/>
</dbReference>
<evidence type="ECO:0000256" key="2">
    <source>
        <dbReference type="PIRSR" id="PIRSR000193-1"/>
    </source>
</evidence>
<dbReference type="Pfam" id="PF03807">
    <property type="entry name" value="F420_oxidored"/>
    <property type="match status" value="1"/>
</dbReference>
<keyword evidence="2" id="KW-0521">NADP</keyword>
<reference evidence="6 7" key="2">
    <citation type="submission" date="2021-10" db="EMBL/GenBank/DDBJ databases">
        <authorList>
            <person name="Piombo E."/>
        </authorList>
    </citation>
    <scope>NUCLEOTIDE SEQUENCE [LARGE SCALE GENOMIC DNA]</scope>
</reference>
<dbReference type="GO" id="GO:0004735">
    <property type="term" value="F:pyrroline-5-carboxylate reductase activity"/>
    <property type="evidence" value="ECO:0007669"/>
    <property type="project" value="InterPro"/>
</dbReference>
<feature type="domain" description="Pyrroline-5-carboxylate reductase dimerisation" evidence="5">
    <location>
        <begin position="188"/>
        <end position="289"/>
    </location>
</feature>
<evidence type="ECO:0000313" key="6">
    <source>
        <dbReference type="EMBL" id="CAH0050385.1"/>
    </source>
</evidence>